<gene>
    <name evidence="1" type="ORF">J545_0515</name>
</gene>
<dbReference type="RefSeq" id="WP_000739593.1">
    <property type="nucleotide sequence ID" value="NZ_JEWR01000004.1"/>
</dbReference>
<comment type="caution">
    <text evidence="1">The sequence shown here is derived from an EMBL/GenBank/DDBJ whole genome shotgun (WGS) entry which is preliminary data.</text>
</comment>
<dbReference type="EMBL" id="JEWR01000004">
    <property type="protein sequence ID" value="EXB65109.1"/>
    <property type="molecule type" value="Genomic_DNA"/>
</dbReference>
<evidence type="ECO:0000313" key="2">
    <source>
        <dbReference type="Proteomes" id="UP000020865"/>
    </source>
</evidence>
<sequence length="186" mass="21064">MKKNITRENVNSFESNVEDVVAYLTDLLTTGEEPTVFETFAMGWLGTISPRFEKLFNEAKITHTKRPTFPAEFSAEMEKYEALVKTTGEDSEEARNQFMKAMLLAPDWFNDMARDIANEMGLIPKEAFCLEDGIKVFTPEQVAEHLGVPVDVVINQIEKLRAIQTDLDKIVAESFAVVPADLYKIH</sequence>
<dbReference type="Proteomes" id="UP000020865">
    <property type="component" value="Unassembled WGS sequence"/>
</dbReference>
<dbReference type="AlphaFoldDB" id="A0A9P2XLT3"/>
<proteinExistence type="predicted"/>
<accession>A0A9P2XLT3</accession>
<organism evidence="1 2">
    <name type="scientific">Acinetobacter baumannii 1462234</name>
    <dbReference type="NCBI Taxonomy" id="1310646"/>
    <lineage>
        <taxon>Bacteria</taxon>
        <taxon>Pseudomonadati</taxon>
        <taxon>Pseudomonadota</taxon>
        <taxon>Gammaproteobacteria</taxon>
        <taxon>Moraxellales</taxon>
        <taxon>Moraxellaceae</taxon>
        <taxon>Acinetobacter</taxon>
        <taxon>Acinetobacter calcoaceticus/baumannii complex</taxon>
    </lineage>
</organism>
<name>A0A9P2XLT3_ACIBA</name>
<reference evidence="1 2" key="1">
    <citation type="submission" date="2014-02" db="EMBL/GenBank/DDBJ databases">
        <title>Comparative genomics and transcriptomics to identify genetic mechanisms underlying the emergence of carbapenem resistant Acinetobacter baumannii (CRAb).</title>
        <authorList>
            <person name="Harris A.D."/>
            <person name="Johnson K.J."/>
            <person name="George J."/>
            <person name="Shefchek K."/>
            <person name="Daugherty S.C."/>
            <person name="Parankush S."/>
            <person name="Sadzewicz L."/>
            <person name="Tallon L."/>
            <person name="Sengamalay N."/>
            <person name="Hazen T.H."/>
            <person name="Rasko D.A."/>
        </authorList>
    </citation>
    <scope>NUCLEOTIDE SEQUENCE [LARGE SCALE GENOMIC DNA]</scope>
    <source>
        <strain evidence="1 2">1462234</strain>
    </source>
</reference>
<evidence type="ECO:0000313" key="1">
    <source>
        <dbReference type="EMBL" id="EXB65109.1"/>
    </source>
</evidence>
<protein>
    <submittedName>
        <fullName evidence="1">Uncharacterized protein</fullName>
    </submittedName>
</protein>